<keyword evidence="3" id="KW-1185">Reference proteome</keyword>
<protein>
    <submittedName>
        <fullName evidence="2">Uncharacterized protein</fullName>
    </submittedName>
</protein>
<feature type="compositionally biased region" description="Acidic residues" evidence="1">
    <location>
        <begin position="59"/>
        <end position="68"/>
    </location>
</feature>
<dbReference type="Pfam" id="PF07797">
    <property type="entry name" value="DUF1639"/>
    <property type="match status" value="1"/>
</dbReference>
<dbReference type="InterPro" id="IPR012438">
    <property type="entry name" value="DUF1639"/>
</dbReference>
<feature type="compositionally biased region" description="Pro residues" evidence="1">
    <location>
        <begin position="31"/>
        <end position="46"/>
    </location>
</feature>
<name>A0AAW1GT45_SAPOF</name>
<accession>A0AAW1GT45</accession>
<dbReference type="Proteomes" id="UP001443914">
    <property type="component" value="Unassembled WGS sequence"/>
</dbReference>
<evidence type="ECO:0000313" key="2">
    <source>
        <dbReference type="EMBL" id="KAK9667979.1"/>
    </source>
</evidence>
<reference evidence="2" key="1">
    <citation type="submission" date="2024-03" db="EMBL/GenBank/DDBJ databases">
        <title>WGS assembly of Saponaria officinalis var. Norfolk2.</title>
        <authorList>
            <person name="Jenkins J."/>
            <person name="Shu S."/>
            <person name="Grimwood J."/>
            <person name="Barry K."/>
            <person name="Goodstein D."/>
            <person name="Schmutz J."/>
            <person name="Leebens-Mack J."/>
            <person name="Osbourn A."/>
        </authorList>
    </citation>
    <scope>NUCLEOTIDE SEQUENCE [LARGE SCALE GENOMIC DNA]</scope>
    <source>
        <strain evidence="2">JIC</strain>
    </source>
</reference>
<comment type="caution">
    <text evidence="2">The sequence shown here is derived from an EMBL/GenBank/DDBJ whole genome shotgun (WGS) entry which is preliminary data.</text>
</comment>
<feature type="region of interest" description="Disordered" evidence="1">
    <location>
        <begin position="1"/>
        <end position="111"/>
    </location>
</feature>
<dbReference type="AlphaFoldDB" id="A0AAW1GT45"/>
<dbReference type="PANTHER" id="PTHR33130:SF40">
    <property type="entry name" value="CHROMOGRANIN (DUF1639)"/>
    <property type="match status" value="1"/>
</dbReference>
<dbReference type="EMBL" id="JBDFQZ010000013">
    <property type="protein sequence ID" value="KAK9667979.1"/>
    <property type="molecule type" value="Genomic_DNA"/>
</dbReference>
<sequence length="182" mass="20290">MAAPPMKSPLHDFPLTFLKWSTKKDRRCTSSPPPTPPPPSSPPYPVGPRSSRLRKPDPEPDPEPEPEEVEKQWNLRPRRRCGGGASTAATAADAAERDRLTGVNGVGGGGVTERREKKRFWISLSKDEIEEDIFSLTGAKPSRRPKKRPKIVQKHLDNVFPGLWLVGLTPDSYRNFDPPPLK</sequence>
<dbReference type="PANTHER" id="PTHR33130">
    <property type="entry name" value="PUTATIVE (DUF1639)-RELATED"/>
    <property type="match status" value="1"/>
</dbReference>
<gene>
    <name evidence="2" type="ORF">RND81_13G025700</name>
</gene>
<organism evidence="2 3">
    <name type="scientific">Saponaria officinalis</name>
    <name type="common">Common soapwort</name>
    <name type="synonym">Lychnis saponaria</name>
    <dbReference type="NCBI Taxonomy" id="3572"/>
    <lineage>
        <taxon>Eukaryota</taxon>
        <taxon>Viridiplantae</taxon>
        <taxon>Streptophyta</taxon>
        <taxon>Embryophyta</taxon>
        <taxon>Tracheophyta</taxon>
        <taxon>Spermatophyta</taxon>
        <taxon>Magnoliopsida</taxon>
        <taxon>eudicotyledons</taxon>
        <taxon>Gunneridae</taxon>
        <taxon>Pentapetalae</taxon>
        <taxon>Caryophyllales</taxon>
        <taxon>Caryophyllaceae</taxon>
        <taxon>Caryophylleae</taxon>
        <taxon>Saponaria</taxon>
    </lineage>
</organism>
<proteinExistence type="predicted"/>
<evidence type="ECO:0000256" key="1">
    <source>
        <dbReference type="SAM" id="MobiDB-lite"/>
    </source>
</evidence>
<evidence type="ECO:0000313" key="3">
    <source>
        <dbReference type="Proteomes" id="UP001443914"/>
    </source>
</evidence>